<dbReference type="GO" id="GO:0033567">
    <property type="term" value="P:DNA replication, Okazaki fragment processing"/>
    <property type="evidence" value="ECO:0007669"/>
    <property type="project" value="InterPro"/>
</dbReference>
<keyword evidence="3" id="KW-0238">DNA-binding</keyword>
<proteinExistence type="predicted"/>
<dbReference type="AlphaFoldDB" id="A0A0G1MLQ0"/>
<dbReference type="SUPFAM" id="SSF88723">
    <property type="entry name" value="PIN domain-like"/>
    <property type="match status" value="1"/>
</dbReference>
<evidence type="ECO:0000313" key="5">
    <source>
        <dbReference type="EMBL" id="KKT72954.1"/>
    </source>
</evidence>
<gene>
    <name evidence="5" type="ORF">UW68_C0020G0008</name>
</gene>
<dbReference type="Proteomes" id="UP000034835">
    <property type="component" value="Unassembled WGS sequence"/>
</dbReference>
<dbReference type="InterPro" id="IPR038969">
    <property type="entry name" value="FEN"/>
</dbReference>
<dbReference type="PATRIC" id="fig|1618384.3.peg.613"/>
<dbReference type="GO" id="GO:0008409">
    <property type="term" value="F:5'-3' exonuclease activity"/>
    <property type="evidence" value="ECO:0007669"/>
    <property type="project" value="InterPro"/>
</dbReference>
<dbReference type="GO" id="GO:0003677">
    <property type="term" value="F:DNA binding"/>
    <property type="evidence" value="ECO:0007669"/>
    <property type="project" value="UniProtKB-KW"/>
</dbReference>
<dbReference type="SMART" id="SM00475">
    <property type="entry name" value="53EXOc"/>
    <property type="match status" value="1"/>
</dbReference>
<evidence type="ECO:0000313" key="6">
    <source>
        <dbReference type="Proteomes" id="UP000034835"/>
    </source>
</evidence>
<dbReference type="InterPro" id="IPR020046">
    <property type="entry name" value="5-3_exonucl_a-hlix_arch_N"/>
</dbReference>
<dbReference type="GO" id="GO:0017108">
    <property type="term" value="F:5'-flap endonuclease activity"/>
    <property type="evidence" value="ECO:0007669"/>
    <property type="project" value="InterPro"/>
</dbReference>
<dbReference type="InterPro" id="IPR008918">
    <property type="entry name" value="HhH2"/>
</dbReference>
<protein>
    <submittedName>
        <fullName evidence="5">Polymerase protein</fullName>
    </submittedName>
</protein>
<feature type="domain" description="5'-3' exonuclease" evidence="4">
    <location>
        <begin position="2"/>
        <end position="260"/>
    </location>
</feature>
<name>A0A0G1MLQ0_9BACT</name>
<dbReference type="Pfam" id="PF01367">
    <property type="entry name" value="5_3_exonuc"/>
    <property type="match status" value="1"/>
</dbReference>
<dbReference type="PANTHER" id="PTHR42646:SF2">
    <property type="entry name" value="5'-3' EXONUCLEASE FAMILY PROTEIN"/>
    <property type="match status" value="1"/>
</dbReference>
<dbReference type="FunFam" id="1.10.150.20:FF:000003">
    <property type="entry name" value="DNA polymerase I"/>
    <property type="match status" value="1"/>
</dbReference>
<dbReference type="Gene3D" id="3.40.50.1010">
    <property type="entry name" value="5'-nuclease"/>
    <property type="match status" value="1"/>
</dbReference>
<dbReference type="CDD" id="cd09859">
    <property type="entry name" value="PIN_53EXO"/>
    <property type="match status" value="1"/>
</dbReference>
<evidence type="ECO:0000256" key="1">
    <source>
        <dbReference type="ARBA" id="ARBA00022722"/>
    </source>
</evidence>
<organism evidence="5 6">
    <name type="scientific">Candidatus Collierbacteria bacterium GW2011_GWB1_44_6</name>
    <dbReference type="NCBI Taxonomy" id="1618384"/>
    <lineage>
        <taxon>Bacteria</taxon>
        <taxon>Candidatus Collieribacteriota</taxon>
    </lineage>
</organism>
<evidence type="ECO:0000256" key="2">
    <source>
        <dbReference type="ARBA" id="ARBA00022801"/>
    </source>
</evidence>
<reference evidence="5 6" key="1">
    <citation type="journal article" date="2015" name="Nature">
        <title>rRNA introns, odd ribosomes, and small enigmatic genomes across a large radiation of phyla.</title>
        <authorList>
            <person name="Brown C.T."/>
            <person name="Hug L.A."/>
            <person name="Thomas B.C."/>
            <person name="Sharon I."/>
            <person name="Castelle C.J."/>
            <person name="Singh A."/>
            <person name="Wilkins M.J."/>
            <person name="Williams K.H."/>
            <person name="Banfield J.F."/>
        </authorList>
    </citation>
    <scope>NUCLEOTIDE SEQUENCE [LARGE SCALE GENOMIC DNA]</scope>
</reference>
<dbReference type="InterPro" id="IPR036279">
    <property type="entry name" value="5-3_exonuclease_C_sf"/>
</dbReference>
<accession>A0A0G1MLQ0</accession>
<dbReference type="SUPFAM" id="SSF47807">
    <property type="entry name" value="5' to 3' exonuclease, C-terminal subdomain"/>
    <property type="match status" value="1"/>
</dbReference>
<comment type="caution">
    <text evidence="5">The sequence shown here is derived from an EMBL/GenBank/DDBJ whole genome shotgun (WGS) entry which is preliminary data.</text>
</comment>
<dbReference type="SMART" id="SM00279">
    <property type="entry name" value="HhH2"/>
    <property type="match status" value="1"/>
</dbReference>
<sequence length="297" mass="33602">MIDGNALLHRAYHAYPPLSTPKGELINAVYGFTTMLLSVIDKLSPTHVAVAWDLEGPTFRKQEYDEYKANRGPMDEELASQIDRTKEVVEKLNIPQYGIEGYEADDIIGTISRIASEEEDVQVVIVTGDRDSLQLIKEKKVVVYLPIQNHHAQSVVFDEDKVKEVYGLNPRQIIDLKSLMGDASDNIPGVKGVGKVTATKLIQIYGDLHNIYKNIEDTQISPRTRSLMLADKEMAEKSYHLAEIDQHVPLKLVWEDCLLANYDKTKVTLLFEELNFKSLINKLPGDSFEKDVKDIFI</sequence>
<evidence type="ECO:0000259" key="4">
    <source>
        <dbReference type="SMART" id="SM00475"/>
    </source>
</evidence>
<keyword evidence="1" id="KW-0540">Nuclease</keyword>
<dbReference type="InterPro" id="IPR020045">
    <property type="entry name" value="DNA_polI_H3TH"/>
</dbReference>
<keyword evidence="2" id="KW-0378">Hydrolase</keyword>
<evidence type="ECO:0000256" key="3">
    <source>
        <dbReference type="ARBA" id="ARBA00023125"/>
    </source>
</evidence>
<dbReference type="STRING" id="1618384.UW68_C0020G0008"/>
<dbReference type="EMBL" id="LCJG01000020">
    <property type="protein sequence ID" value="KKT72954.1"/>
    <property type="molecule type" value="Genomic_DNA"/>
</dbReference>
<dbReference type="CDD" id="cd09898">
    <property type="entry name" value="H3TH_53EXO"/>
    <property type="match status" value="1"/>
</dbReference>
<dbReference type="PANTHER" id="PTHR42646">
    <property type="entry name" value="FLAP ENDONUCLEASE XNI"/>
    <property type="match status" value="1"/>
</dbReference>
<dbReference type="InterPro" id="IPR002421">
    <property type="entry name" value="5-3_exonuclease"/>
</dbReference>
<dbReference type="Gene3D" id="1.10.150.20">
    <property type="entry name" value="5' to 3' exonuclease, C-terminal subdomain"/>
    <property type="match status" value="1"/>
</dbReference>
<dbReference type="Pfam" id="PF02739">
    <property type="entry name" value="5_3_exonuc_N"/>
    <property type="match status" value="1"/>
</dbReference>
<dbReference type="InterPro" id="IPR029060">
    <property type="entry name" value="PIN-like_dom_sf"/>
</dbReference>